<dbReference type="SUPFAM" id="SSF50044">
    <property type="entry name" value="SH3-domain"/>
    <property type="match status" value="1"/>
</dbReference>
<dbReference type="CDD" id="cd00174">
    <property type="entry name" value="SH3"/>
    <property type="match status" value="1"/>
</dbReference>
<dbReference type="GO" id="GO:0007266">
    <property type="term" value="P:Rho protein signal transduction"/>
    <property type="evidence" value="ECO:0007669"/>
    <property type="project" value="TreeGrafter"/>
</dbReference>
<feature type="domain" description="SH3" evidence="3">
    <location>
        <begin position="166"/>
        <end position="226"/>
    </location>
</feature>
<dbReference type="Pfam" id="PF00018">
    <property type="entry name" value="SH3_1"/>
    <property type="match status" value="1"/>
</dbReference>
<keyword evidence="5" id="KW-1185">Reference proteome</keyword>
<protein>
    <submittedName>
        <fullName evidence="4">Signal transducing adapter molecule 2</fullName>
    </submittedName>
</protein>
<dbReference type="PRINTS" id="PR00452">
    <property type="entry name" value="SH3DOMAIN"/>
</dbReference>
<keyword evidence="1 2" id="KW-0728">SH3 domain</keyword>
<proteinExistence type="predicted"/>
<dbReference type="OrthoDB" id="207120at2759"/>
<evidence type="ECO:0000256" key="2">
    <source>
        <dbReference type="PROSITE-ProRule" id="PRU00192"/>
    </source>
</evidence>
<dbReference type="SMART" id="SM00326">
    <property type="entry name" value="SH3"/>
    <property type="match status" value="1"/>
</dbReference>
<dbReference type="PANTHER" id="PTHR12287:SF23">
    <property type="entry name" value="AROUSER, ISOFORM A-RELATED"/>
    <property type="match status" value="1"/>
</dbReference>
<dbReference type="InterPro" id="IPR001452">
    <property type="entry name" value="SH3_domain"/>
</dbReference>
<dbReference type="GO" id="GO:0005886">
    <property type="term" value="C:plasma membrane"/>
    <property type="evidence" value="ECO:0007669"/>
    <property type="project" value="TreeGrafter"/>
</dbReference>
<reference evidence="5" key="1">
    <citation type="journal article" date="2017" name="bioRxiv">
        <title>Comparative analysis of the genomes of Stylophora pistillata and Acropora digitifera provides evidence for extensive differences between species of corals.</title>
        <authorList>
            <person name="Voolstra C.R."/>
            <person name="Li Y."/>
            <person name="Liew Y.J."/>
            <person name="Baumgarten S."/>
            <person name="Zoccola D."/>
            <person name="Flot J.-F."/>
            <person name="Tambutte S."/>
            <person name="Allemand D."/>
            <person name="Aranda M."/>
        </authorList>
    </citation>
    <scope>NUCLEOTIDE SEQUENCE [LARGE SCALE GENOMIC DNA]</scope>
</reference>
<dbReference type="InterPro" id="IPR036028">
    <property type="entry name" value="SH3-like_dom_sf"/>
</dbReference>
<dbReference type="Gene3D" id="2.30.30.40">
    <property type="entry name" value="SH3 Domains"/>
    <property type="match status" value="1"/>
</dbReference>
<comment type="caution">
    <text evidence="4">The sequence shown here is derived from an EMBL/GenBank/DDBJ whole genome shotgun (WGS) entry which is preliminary data.</text>
</comment>
<name>A0A2B4S7F5_STYPI</name>
<dbReference type="PROSITE" id="PS50002">
    <property type="entry name" value="SH3"/>
    <property type="match status" value="1"/>
</dbReference>
<organism evidence="4 5">
    <name type="scientific">Stylophora pistillata</name>
    <name type="common">Smooth cauliflower coral</name>
    <dbReference type="NCBI Taxonomy" id="50429"/>
    <lineage>
        <taxon>Eukaryota</taxon>
        <taxon>Metazoa</taxon>
        <taxon>Cnidaria</taxon>
        <taxon>Anthozoa</taxon>
        <taxon>Hexacorallia</taxon>
        <taxon>Scleractinia</taxon>
        <taxon>Astrocoeniina</taxon>
        <taxon>Pocilloporidae</taxon>
        <taxon>Stylophora</taxon>
    </lineage>
</organism>
<sequence length="283" mass="33484">MKEYSFVESDDDSGFKDDSSVAFSVQSDRSERVTTYKVKSWNCFATKKQEVKVKQEQEENGTQCDYPRKQNVFQRATRKIFGKTKRLFNKKQQENKISNTVKTEKKLKENHTEQVAIIIPSDSCCSVNVDPAPNRQNNSFFRAEKMRCSIRESRGLNPREALRLRERQTMLRVLFDFQACDDDDISVSRGELVQVLNKDDKDWWWVENEHRERGFVPRNFLWPCGCYVCQQFILDRVTNVNPVLSDQNPEHQRFQANDQIIREETFGERTRFIGNKRYTSTWC</sequence>
<accession>A0A2B4S7F5</accession>
<dbReference type="EMBL" id="LSMT01000162">
    <property type="protein sequence ID" value="PFX25019.1"/>
    <property type="molecule type" value="Genomic_DNA"/>
</dbReference>
<dbReference type="PANTHER" id="PTHR12287">
    <property type="entry name" value="EPIDERMAL GROWTH FACTOR RECEPTOR KINASE SUBSTRATE EPS8-RELATED PROTEIN"/>
    <property type="match status" value="1"/>
</dbReference>
<dbReference type="GO" id="GO:0035023">
    <property type="term" value="P:regulation of Rho protein signal transduction"/>
    <property type="evidence" value="ECO:0007669"/>
    <property type="project" value="TreeGrafter"/>
</dbReference>
<dbReference type="GO" id="GO:0003779">
    <property type="term" value="F:actin binding"/>
    <property type="evidence" value="ECO:0007669"/>
    <property type="project" value="TreeGrafter"/>
</dbReference>
<evidence type="ECO:0000259" key="3">
    <source>
        <dbReference type="PROSITE" id="PS50002"/>
    </source>
</evidence>
<gene>
    <name evidence="4" type="primary">Stam2</name>
    <name evidence="4" type="ORF">AWC38_SpisGene10357</name>
</gene>
<evidence type="ECO:0000313" key="4">
    <source>
        <dbReference type="EMBL" id="PFX25019.1"/>
    </source>
</evidence>
<dbReference type="InterPro" id="IPR039801">
    <property type="entry name" value="EPS8-like"/>
</dbReference>
<dbReference type="AlphaFoldDB" id="A0A2B4S7F5"/>
<dbReference type="Proteomes" id="UP000225706">
    <property type="component" value="Unassembled WGS sequence"/>
</dbReference>
<evidence type="ECO:0000313" key="5">
    <source>
        <dbReference type="Proteomes" id="UP000225706"/>
    </source>
</evidence>
<evidence type="ECO:0000256" key="1">
    <source>
        <dbReference type="ARBA" id="ARBA00022443"/>
    </source>
</evidence>